<evidence type="ECO:0000313" key="1">
    <source>
        <dbReference type="EMBL" id="KAH9713085.1"/>
    </source>
</evidence>
<name>A0ACB8J6M2_CITSI</name>
<comment type="caution">
    <text evidence="1">The sequence shown here is derived from an EMBL/GenBank/DDBJ whole genome shotgun (WGS) entry which is preliminary data.</text>
</comment>
<gene>
    <name evidence="1" type="ORF">KPL71_020243</name>
</gene>
<evidence type="ECO:0000313" key="2">
    <source>
        <dbReference type="Proteomes" id="UP000829398"/>
    </source>
</evidence>
<dbReference type="Proteomes" id="UP000829398">
    <property type="component" value="Chromosome 7"/>
</dbReference>
<sequence length="921" mass="101785">MSAPTQYFQVNASFSNRQTHTQASFCQIWKQFQEIISSRRKQFSSPSSSLTLYYMGFLTITTSFFFFLFLSILFPLTSSGPLRTGSIYPNFTASHYQFIDQGGAFLQSTNGTFKVSFTKPTSQNSQYYLSILHSLSNSIIWTANRNKPVSDSSKLSLSANGLAISDDDDRFVWSTPMLDSRVSSMQLQESGNLVLLDARNVSLWQSFDSPTDAIVTGQTLRVGKSLAASVSENDLSVGEYSFVVTDGDGVLQWNQMTYWKLSMYSYAFKDSNAPVSFLSVNRTGLYLFASDGSRVVLKVSLDAADFRIAKLDPSGRFIVSKLVGDNLVQELAIPVEDCRIPFFCKEIGLCSGGSCSCPSGFHPELNGDCVPINSSLSLPNGCSATNASGLNSSITYLKLGNGVEYFANDFIQPVKHGVGLSDCQDLCSRNCSCLGIFHDDSSESCYFIENHLGTLMSNSDSERVRLGYIKAMVLSSDGSKKDEDENGSKFPVAGLVLIPSSLLAITIVVGFLWWRINRKRARAKVIKLGSRNSSSEELELTSIAGLPRRFSYEELAAATDNFNTPIGSGGFGTVYKGILQDKSVVAVKKINSFGIQGKKEFCTEIAIIGNIHHVNLVRLKGFCAQGRQWFLVYEYMNKGSLDRTLFGNGSVLEWRERFEIALGTARGLAYLHTGCDHKIIHCDVKPENILLHDNLQVKISDFGLSKLLTPEQSSLFTTMRGTRGYLAPEWLTSSAISDKTDVYSYGMVLLEIISGRKNNSLKIQSRSTEKDSSGDGNGPSSSSSPRESRRVYFPLLALELHEQRRYLELADSRIEGQLSNEDVEKLVRIALCCVQEEPMLRPSMANVVSMMEGGMPLCEPRIESLRFLRLYGQGFNEASTIEESNEQNLQFILQSETNGTNTTGSYNSLSYISSQQVSGPR</sequence>
<accession>A0ACB8J6M2</accession>
<organism evidence="1 2">
    <name type="scientific">Citrus sinensis</name>
    <name type="common">Sweet orange</name>
    <name type="synonym">Citrus aurantium var. sinensis</name>
    <dbReference type="NCBI Taxonomy" id="2711"/>
    <lineage>
        <taxon>Eukaryota</taxon>
        <taxon>Viridiplantae</taxon>
        <taxon>Streptophyta</taxon>
        <taxon>Embryophyta</taxon>
        <taxon>Tracheophyta</taxon>
        <taxon>Spermatophyta</taxon>
        <taxon>Magnoliopsida</taxon>
        <taxon>eudicotyledons</taxon>
        <taxon>Gunneridae</taxon>
        <taxon>Pentapetalae</taxon>
        <taxon>rosids</taxon>
        <taxon>malvids</taxon>
        <taxon>Sapindales</taxon>
        <taxon>Rutaceae</taxon>
        <taxon>Aurantioideae</taxon>
        <taxon>Citrus</taxon>
    </lineage>
</organism>
<keyword evidence="2" id="KW-1185">Reference proteome</keyword>
<reference evidence="2" key="1">
    <citation type="journal article" date="2023" name="Hortic. Res.">
        <title>A chromosome-level phased genome enabling allele-level studies in sweet orange: a case study on citrus Huanglongbing tolerance.</title>
        <authorList>
            <person name="Wu B."/>
            <person name="Yu Q."/>
            <person name="Deng Z."/>
            <person name="Duan Y."/>
            <person name="Luo F."/>
            <person name="Gmitter F. Jr."/>
        </authorList>
    </citation>
    <scope>NUCLEOTIDE SEQUENCE [LARGE SCALE GENOMIC DNA]</scope>
    <source>
        <strain evidence="2">cv. Valencia</strain>
    </source>
</reference>
<proteinExistence type="predicted"/>
<dbReference type="EMBL" id="CM039176">
    <property type="protein sequence ID" value="KAH9713085.1"/>
    <property type="molecule type" value="Genomic_DNA"/>
</dbReference>
<protein>
    <submittedName>
        <fullName evidence="1">G-type lectin S-receptor-like serine/threonine-protein kinase</fullName>
    </submittedName>
</protein>